<evidence type="ECO:0000313" key="2">
    <source>
        <dbReference type="EMBL" id="OGG80402.1"/>
    </source>
</evidence>
<dbReference type="Pfam" id="PF04073">
    <property type="entry name" value="tRNA_edit"/>
    <property type="match status" value="1"/>
</dbReference>
<dbReference type="STRING" id="1798512.A3A39_02495"/>
<feature type="domain" description="YbaK/aminoacyl-tRNA synthetase-associated" evidence="1">
    <location>
        <begin position="45"/>
        <end position="167"/>
    </location>
</feature>
<dbReference type="PANTHER" id="PTHR30411:SF1">
    <property type="entry name" value="CYTOPLASMIC PROTEIN"/>
    <property type="match status" value="1"/>
</dbReference>
<dbReference type="EMBL" id="MFLZ01000008">
    <property type="protein sequence ID" value="OGG80402.1"/>
    <property type="molecule type" value="Genomic_DNA"/>
</dbReference>
<dbReference type="GO" id="GO:0002161">
    <property type="term" value="F:aminoacyl-tRNA deacylase activity"/>
    <property type="evidence" value="ECO:0007669"/>
    <property type="project" value="InterPro"/>
</dbReference>
<dbReference type="PANTHER" id="PTHR30411">
    <property type="entry name" value="CYTOPLASMIC PROTEIN"/>
    <property type="match status" value="1"/>
</dbReference>
<sequence>MSAIKMGALHVVSVLERLDLVAPCVADVLKKISNADQIGVAEIDPTLSDTAAFCERYQVPLEKAANCVVIEARRAERRWFAACVILGSTRADVNGVARKFLDARRASFAPMEEAVALTGMEYGAITPVGVPPEWPILVDSEVAASDLVVVGSGVRRSKLVISGAALAALPNSTVFENLGRSG</sequence>
<accession>A0A1F6F3F2</accession>
<reference evidence="2 3" key="1">
    <citation type="journal article" date="2016" name="Nat. Commun.">
        <title>Thousands of microbial genomes shed light on interconnected biogeochemical processes in an aquifer system.</title>
        <authorList>
            <person name="Anantharaman K."/>
            <person name="Brown C.T."/>
            <person name="Hug L.A."/>
            <person name="Sharon I."/>
            <person name="Castelle C.J."/>
            <person name="Probst A.J."/>
            <person name="Thomas B.C."/>
            <person name="Singh A."/>
            <person name="Wilkins M.J."/>
            <person name="Karaoz U."/>
            <person name="Brodie E.L."/>
            <person name="Williams K.H."/>
            <person name="Hubbard S.S."/>
            <person name="Banfield J.F."/>
        </authorList>
    </citation>
    <scope>NUCLEOTIDE SEQUENCE [LARGE SCALE GENOMIC DNA]</scope>
</reference>
<proteinExistence type="predicted"/>
<dbReference type="CDD" id="cd04939">
    <property type="entry name" value="PA2301"/>
    <property type="match status" value="1"/>
</dbReference>
<organism evidence="2 3">
    <name type="scientific">Candidatus Kaiserbacteria bacterium RIFCSPLOWO2_01_FULL_54_13</name>
    <dbReference type="NCBI Taxonomy" id="1798512"/>
    <lineage>
        <taxon>Bacteria</taxon>
        <taxon>Candidatus Kaiseribacteriota</taxon>
    </lineage>
</organism>
<dbReference type="InterPro" id="IPR007214">
    <property type="entry name" value="YbaK/aa-tRNA-synth-assoc-dom"/>
</dbReference>
<gene>
    <name evidence="2" type="ORF">A3A39_02495</name>
</gene>
<comment type="caution">
    <text evidence="2">The sequence shown here is derived from an EMBL/GenBank/DDBJ whole genome shotgun (WGS) entry which is preliminary data.</text>
</comment>
<protein>
    <recommendedName>
        <fullName evidence="1">YbaK/aminoacyl-tRNA synthetase-associated domain-containing protein</fullName>
    </recommendedName>
</protein>
<name>A0A1F6F3F2_9BACT</name>
<dbReference type="SUPFAM" id="SSF55826">
    <property type="entry name" value="YbaK/ProRS associated domain"/>
    <property type="match status" value="1"/>
</dbReference>
<dbReference type="AlphaFoldDB" id="A0A1F6F3F2"/>
<evidence type="ECO:0000313" key="3">
    <source>
        <dbReference type="Proteomes" id="UP000177372"/>
    </source>
</evidence>
<evidence type="ECO:0000259" key="1">
    <source>
        <dbReference type="Pfam" id="PF04073"/>
    </source>
</evidence>
<dbReference type="Gene3D" id="3.90.960.10">
    <property type="entry name" value="YbaK/aminoacyl-tRNA synthetase-associated domain"/>
    <property type="match status" value="1"/>
</dbReference>
<dbReference type="InterPro" id="IPR036754">
    <property type="entry name" value="YbaK/aa-tRNA-synt-asso_dom_sf"/>
</dbReference>
<dbReference type="Proteomes" id="UP000177372">
    <property type="component" value="Unassembled WGS sequence"/>
</dbReference>